<evidence type="ECO:0000259" key="9">
    <source>
        <dbReference type="PROSITE" id="PS50110"/>
    </source>
</evidence>
<reference evidence="10 11" key="1">
    <citation type="submission" date="2020-10" db="EMBL/GenBank/DDBJ databases">
        <title>Complete genome sequence of Paludibaculum fermentans P105T, a facultatively anaerobic acidobacterium capable of dissimilatory Fe(III) reduction.</title>
        <authorList>
            <person name="Dedysh S.N."/>
            <person name="Beletsky A.V."/>
            <person name="Kulichevskaya I.S."/>
            <person name="Mardanov A.V."/>
            <person name="Ravin N.V."/>
        </authorList>
    </citation>
    <scope>NUCLEOTIDE SEQUENCE [LARGE SCALE GENOMIC DNA]</scope>
    <source>
        <strain evidence="10 11">P105</strain>
    </source>
</reference>
<keyword evidence="11" id="KW-1185">Reference proteome</keyword>
<dbReference type="EMBL" id="CP063849">
    <property type="protein sequence ID" value="QOY86501.1"/>
    <property type="molecule type" value="Genomic_DNA"/>
</dbReference>
<dbReference type="SMART" id="SM00387">
    <property type="entry name" value="HATPase_c"/>
    <property type="match status" value="1"/>
</dbReference>
<dbReference type="SMART" id="SM00448">
    <property type="entry name" value="REC"/>
    <property type="match status" value="1"/>
</dbReference>
<keyword evidence="4" id="KW-0902">Two-component regulatory system</keyword>
<evidence type="ECO:0000259" key="8">
    <source>
        <dbReference type="PROSITE" id="PS50109"/>
    </source>
</evidence>
<evidence type="ECO:0000256" key="4">
    <source>
        <dbReference type="ARBA" id="ARBA00023012"/>
    </source>
</evidence>
<dbReference type="InterPro" id="IPR011006">
    <property type="entry name" value="CheY-like_superfamily"/>
</dbReference>
<dbReference type="InterPro" id="IPR036890">
    <property type="entry name" value="HATPase_C_sf"/>
</dbReference>
<evidence type="ECO:0000256" key="1">
    <source>
        <dbReference type="ARBA" id="ARBA00000085"/>
    </source>
</evidence>
<protein>
    <recommendedName>
        <fullName evidence="2">histidine kinase</fullName>
        <ecNumber evidence="2">2.7.13.3</ecNumber>
    </recommendedName>
</protein>
<dbReference type="Pfam" id="PF07494">
    <property type="entry name" value="Reg_prop"/>
    <property type="match status" value="4"/>
</dbReference>
<keyword evidence="7" id="KW-1133">Transmembrane helix</keyword>
<dbReference type="PANTHER" id="PTHR45339:SF1">
    <property type="entry name" value="HYBRID SIGNAL TRANSDUCTION HISTIDINE KINASE J"/>
    <property type="match status" value="1"/>
</dbReference>
<comment type="catalytic activity">
    <reaction evidence="1">
        <text>ATP + protein L-histidine = ADP + protein N-phospho-L-histidine.</text>
        <dbReference type="EC" id="2.7.13.3"/>
    </reaction>
</comment>
<accession>A0A7S7NMR6</accession>
<keyword evidence="7" id="KW-0812">Transmembrane</keyword>
<dbReference type="Gene3D" id="1.10.287.130">
    <property type="match status" value="1"/>
</dbReference>
<keyword evidence="7" id="KW-0472">Membrane</keyword>
<dbReference type="Pfam" id="PF00072">
    <property type="entry name" value="Response_reg"/>
    <property type="match status" value="1"/>
</dbReference>
<evidence type="ECO:0000256" key="3">
    <source>
        <dbReference type="ARBA" id="ARBA00022553"/>
    </source>
</evidence>
<dbReference type="RefSeq" id="WP_194448170.1">
    <property type="nucleotide sequence ID" value="NZ_CP063849.1"/>
</dbReference>
<dbReference type="CDD" id="cd00082">
    <property type="entry name" value="HisKA"/>
    <property type="match status" value="1"/>
</dbReference>
<dbReference type="Pfam" id="PF00512">
    <property type="entry name" value="HisKA"/>
    <property type="match status" value="1"/>
</dbReference>
<dbReference type="InterPro" id="IPR015943">
    <property type="entry name" value="WD40/YVTN_repeat-like_dom_sf"/>
</dbReference>
<dbReference type="Pfam" id="PF07495">
    <property type="entry name" value="Y_Y_Y"/>
    <property type="match status" value="1"/>
</dbReference>
<dbReference type="Gene3D" id="3.30.565.10">
    <property type="entry name" value="Histidine kinase-like ATPase, C-terminal domain"/>
    <property type="match status" value="1"/>
</dbReference>
<dbReference type="InterPro" id="IPR004358">
    <property type="entry name" value="Sig_transdc_His_kin-like_C"/>
</dbReference>
<evidence type="ECO:0000313" key="10">
    <source>
        <dbReference type="EMBL" id="QOY86501.1"/>
    </source>
</evidence>
<dbReference type="AlphaFoldDB" id="A0A7S7NMR6"/>
<dbReference type="InterPro" id="IPR011110">
    <property type="entry name" value="Reg_prop"/>
</dbReference>
<dbReference type="CDD" id="cd16922">
    <property type="entry name" value="HATPase_EvgS-ArcB-TorS-like"/>
    <property type="match status" value="1"/>
</dbReference>
<dbReference type="Gene3D" id="2.130.10.10">
    <property type="entry name" value="YVTN repeat-like/Quinoprotein amine dehydrogenase"/>
    <property type="match status" value="3"/>
</dbReference>
<dbReference type="PROSITE" id="PS50110">
    <property type="entry name" value="RESPONSE_REGULATORY"/>
    <property type="match status" value="1"/>
</dbReference>
<dbReference type="PROSITE" id="PS50109">
    <property type="entry name" value="HIS_KIN"/>
    <property type="match status" value="1"/>
</dbReference>
<feature type="transmembrane region" description="Helical" evidence="7">
    <location>
        <begin position="731"/>
        <end position="749"/>
    </location>
</feature>
<dbReference type="InterPro" id="IPR003661">
    <property type="entry name" value="HisK_dim/P_dom"/>
</dbReference>
<feature type="coiled-coil region" evidence="6">
    <location>
        <begin position="771"/>
        <end position="808"/>
    </location>
</feature>
<dbReference type="Pfam" id="PF02518">
    <property type="entry name" value="HATPase_c"/>
    <property type="match status" value="1"/>
</dbReference>
<dbReference type="InterPro" id="IPR003594">
    <property type="entry name" value="HATPase_dom"/>
</dbReference>
<dbReference type="EC" id="2.7.13.3" evidence="2"/>
<dbReference type="SUPFAM" id="SSF52172">
    <property type="entry name" value="CheY-like"/>
    <property type="match status" value="1"/>
</dbReference>
<organism evidence="10 11">
    <name type="scientific">Paludibaculum fermentans</name>
    <dbReference type="NCBI Taxonomy" id="1473598"/>
    <lineage>
        <taxon>Bacteria</taxon>
        <taxon>Pseudomonadati</taxon>
        <taxon>Acidobacteriota</taxon>
        <taxon>Terriglobia</taxon>
        <taxon>Bryobacterales</taxon>
        <taxon>Bryobacteraceae</taxon>
        <taxon>Paludibaculum</taxon>
    </lineage>
</organism>
<dbReference type="PRINTS" id="PR00344">
    <property type="entry name" value="BCTRLSENSOR"/>
</dbReference>
<evidence type="ECO:0000256" key="2">
    <source>
        <dbReference type="ARBA" id="ARBA00012438"/>
    </source>
</evidence>
<dbReference type="Gene3D" id="3.40.50.2300">
    <property type="match status" value="1"/>
</dbReference>
<dbReference type="Gene3D" id="2.60.40.10">
    <property type="entry name" value="Immunoglobulins"/>
    <property type="match status" value="1"/>
</dbReference>
<keyword evidence="6" id="KW-0175">Coiled coil</keyword>
<feature type="domain" description="Histidine kinase" evidence="8">
    <location>
        <begin position="808"/>
        <end position="1029"/>
    </location>
</feature>
<proteinExistence type="predicted"/>
<evidence type="ECO:0000313" key="11">
    <source>
        <dbReference type="Proteomes" id="UP000593892"/>
    </source>
</evidence>
<feature type="domain" description="Response regulatory" evidence="9">
    <location>
        <begin position="1054"/>
        <end position="1171"/>
    </location>
</feature>
<dbReference type="InterPro" id="IPR013783">
    <property type="entry name" value="Ig-like_fold"/>
</dbReference>
<keyword evidence="3 5" id="KW-0597">Phosphoprotein</keyword>
<evidence type="ECO:0000256" key="5">
    <source>
        <dbReference type="PROSITE-ProRule" id="PRU00169"/>
    </source>
</evidence>
<dbReference type="KEGG" id="pfer:IRI77_27410"/>
<sequence length="1181" mass="127563">MRALSISAGVLIFATIAAPSLRAHQYQFLLYGRQHGLGNLAISAITQDQTGYLWVGTQNGLYRYDGHSFVEKGFSGGIPPDPIVALHADKQGGLWVATHARLFHSTPGGFREVAFGRKAQFLTHNVIGSRAGRVYAATSEGLFELSPTTGEDNWRAREIVMGGARRAMRAVLSDPSGAVWTACGSGICRWKDGQAKVYGEQEGVPRDQWDSLALDGEGGLWVRSVGHLLHLANGGARFELEVPGPPDASFSGDLARSSSGTLFATTKRGLALKDSGRWLMVGTEEGLPASSTTAIFEDREGSIWIGTWGVGLCRWLGGTAVESWSSRDGLPHESVNAVATDSSNRVWVGTDTGLSSLRSGETSEPLPALAETKVRALQISGDTLWVGLFPGGVASVNLKTLAVQRYRAAQGLKDERVNGLLLDRAGQLWVCTMRGLFRKTHSGFVNALPDPAPDEVFLRAASDPQGGVWIASSKGLRLWRDGGWRLYTTHEGLAQNAVTLVKAPKANEVWISYRGSKGVTVLHLENDRIQSVENILAPNLPSNHVLFVGHDSQGDAWVGTDNGVGLLRNGVWTTLSKADGLIWDDCNTNSFLADSDGGVWIGTSRGLTHIRPGAKPGLILGPPPSPIFSSLRFGGRQQAAHIGLSIPFANRLLELGLASLTFRQEEHLHYRYRLSGLEDSWVESSAPQLRFPNLPAGSYGLEVLAVNAAGRPSLSPALAQFVIRPPWYGTWWFYTALLALLGLSIGQLIRWRTAHLRRRSFELEAAVQARTEELQSQYDLADRQKSEIERLLEQANQLHRAKNEFLANISHEIRTPMNGILGLTELALHTHLDPEQLEYVTATRKSAQSLLGLLNDVLDFAKIEAERVEIENVPFRILSCLDLARDTFASQAIAKGLDVQVEVPPTVPAQLLGDSRRVGQVVMNLVGNAVKFTHHGSITLSAQVEASIGDIVRLRVQVRDTGIGIPADKQKLIFEPFRQADGSTARTYGGTGLGLSISARLVEMMGGRLTVESTPGQGSAFTFTLPLRCLESPAAAPSEVVSNQEPSAGGPPAHVLLAEDHQINQLVVIRLLQKRGHHVTAVNNGEEAVAAAISGTFDLILMDMQMPVMDGLEAAQHIRELPGLAGRVPIVALTANALGAAQEECRAAGMDSYLAKPVSPEDLYRVVETVRAAHTNTIPAL</sequence>
<dbReference type="SUPFAM" id="SSF55874">
    <property type="entry name" value="ATPase domain of HSP90 chaperone/DNA topoisomerase II/histidine kinase"/>
    <property type="match status" value="1"/>
</dbReference>
<dbReference type="SUPFAM" id="SSF63829">
    <property type="entry name" value="Calcium-dependent phosphotriesterase"/>
    <property type="match status" value="2"/>
</dbReference>
<dbReference type="PANTHER" id="PTHR45339">
    <property type="entry name" value="HYBRID SIGNAL TRANSDUCTION HISTIDINE KINASE J"/>
    <property type="match status" value="1"/>
</dbReference>
<dbReference type="CDD" id="cd17546">
    <property type="entry name" value="REC_hyHK_CKI1_RcsC-like"/>
    <property type="match status" value="1"/>
</dbReference>
<dbReference type="FunFam" id="3.30.565.10:FF:000010">
    <property type="entry name" value="Sensor histidine kinase RcsC"/>
    <property type="match status" value="1"/>
</dbReference>
<gene>
    <name evidence="10" type="ORF">IRI77_27410</name>
</gene>
<dbReference type="SUPFAM" id="SSF47384">
    <property type="entry name" value="Homodimeric domain of signal transducing histidine kinase"/>
    <property type="match status" value="1"/>
</dbReference>
<dbReference type="GO" id="GO:0000155">
    <property type="term" value="F:phosphorelay sensor kinase activity"/>
    <property type="evidence" value="ECO:0007669"/>
    <property type="project" value="InterPro"/>
</dbReference>
<name>A0A7S7NMR6_PALFE</name>
<evidence type="ECO:0000256" key="7">
    <source>
        <dbReference type="SAM" id="Phobius"/>
    </source>
</evidence>
<dbReference type="InterPro" id="IPR036097">
    <property type="entry name" value="HisK_dim/P_sf"/>
</dbReference>
<dbReference type="SMART" id="SM00388">
    <property type="entry name" value="HisKA"/>
    <property type="match status" value="1"/>
</dbReference>
<dbReference type="InterPro" id="IPR005467">
    <property type="entry name" value="His_kinase_dom"/>
</dbReference>
<dbReference type="InterPro" id="IPR001789">
    <property type="entry name" value="Sig_transdc_resp-reg_receiver"/>
</dbReference>
<dbReference type="Proteomes" id="UP000593892">
    <property type="component" value="Chromosome"/>
</dbReference>
<evidence type="ECO:0000256" key="6">
    <source>
        <dbReference type="SAM" id="Coils"/>
    </source>
</evidence>
<dbReference type="InterPro" id="IPR011123">
    <property type="entry name" value="Y_Y_Y"/>
</dbReference>
<feature type="modified residue" description="4-aspartylphosphate" evidence="5">
    <location>
        <position position="1103"/>
    </location>
</feature>